<dbReference type="EMBL" id="CP024785">
    <property type="protein sequence ID" value="AUB40738.1"/>
    <property type="molecule type" value="Genomic_DNA"/>
</dbReference>
<evidence type="ECO:0000313" key="1">
    <source>
        <dbReference type="EMBL" id="AUB40738.1"/>
    </source>
</evidence>
<dbReference type="AlphaFoldDB" id="A0A2K8SZ60"/>
<name>A0A2K8SZ60_9NOSO</name>
<sequence length="45" mass="5172">MARKYSKFWLNSSIKPPSSLTLFCGEGIEVNKFIREHPLSADLLF</sequence>
<proteinExistence type="predicted"/>
<gene>
    <name evidence="1" type="ORF">COO91_06761</name>
</gene>
<dbReference type="KEGG" id="nfl:COO91_06761"/>
<organism evidence="1 2">
    <name type="scientific">Nostoc flagelliforme CCNUN1</name>
    <dbReference type="NCBI Taxonomy" id="2038116"/>
    <lineage>
        <taxon>Bacteria</taxon>
        <taxon>Bacillati</taxon>
        <taxon>Cyanobacteriota</taxon>
        <taxon>Cyanophyceae</taxon>
        <taxon>Nostocales</taxon>
        <taxon>Nostocaceae</taxon>
        <taxon>Nostoc</taxon>
    </lineage>
</organism>
<keyword evidence="2" id="KW-1185">Reference proteome</keyword>
<reference evidence="1 2" key="1">
    <citation type="submission" date="2017-11" db="EMBL/GenBank/DDBJ databases">
        <title>Complete genome of a free-living desiccation-tolerant cyanobacterium and its photosynthetic adaptation to extreme terrestrial habitat.</title>
        <authorList>
            <person name="Shang J."/>
        </authorList>
    </citation>
    <scope>NUCLEOTIDE SEQUENCE [LARGE SCALE GENOMIC DNA]</scope>
    <source>
        <strain evidence="1 2">CCNUN1</strain>
    </source>
</reference>
<accession>A0A2K8SZ60</accession>
<protein>
    <submittedName>
        <fullName evidence="1">Uncharacterized protein</fullName>
    </submittedName>
</protein>
<dbReference type="Proteomes" id="UP000232003">
    <property type="component" value="Chromosome"/>
</dbReference>
<evidence type="ECO:0000313" key="2">
    <source>
        <dbReference type="Proteomes" id="UP000232003"/>
    </source>
</evidence>